<evidence type="ECO:0000259" key="2">
    <source>
        <dbReference type="Pfam" id="PF08457"/>
    </source>
</evidence>
<feature type="compositionally biased region" description="Low complexity" evidence="1">
    <location>
        <begin position="282"/>
        <end position="291"/>
    </location>
</feature>
<accession>A0A5N5DM28</accession>
<feature type="compositionally biased region" description="Basic residues" evidence="1">
    <location>
        <begin position="1"/>
        <end position="12"/>
    </location>
</feature>
<feature type="compositionally biased region" description="Basic and acidic residues" evidence="1">
    <location>
        <begin position="295"/>
        <end position="305"/>
    </location>
</feature>
<evidence type="ECO:0000313" key="3">
    <source>
        <dbReference type="EMBL" id="KAB2578988.1"/>
    </source>
</evidence>
<dbReference type="EMBL" id="VCHE01000009">
    <property type="protein sequence ID" value="KAB2578988.1"/>
    <property type="molecule type" value="Genomic_DNA"/>
</dbReference>
<feature type="domain" description="Sfi1 spindle body" evidence="2">
    <location>
        <begin position="410"/>
        <end position="978"/>
    </location>
</feature>
<feature type="compositionally biased region" description="Basic and acidic residues" evidence="1">
    <location>
        <begin position="175"/>
        <end position="190"/>
    </location>
</feature>
<protein>
    <recommendedName>
        <fullName evidence="2">Sfi1 spindle body domain-containing protein</fullName>
    </recommendedName>
</protein>
<gene>
    <name evidence="3" type="ORF">DBV05_g2315</name>
</gene>
<sequence length="1364" mass="154061">MPSSRRQHHNHRYPQQPVEPGPTYDADTYLPLSNEDVEVLYTIVTTAQRLHHHSSAAPLPPYRALFTAYDRVLADRRIDPNQDRVYFRFLLRMRGIDTSTVGGSDIDGTATLYGRFETLLGEMGIQLEVDEGGAAGVVVEEEGDEMAVEDDDGDFGDDEIQAVGTPGLRPLSRRASFDDTTFHHRSRPWDDSEDEGERDAMSGKRRSRSRRTSDAAPSHRSRRPSSRMSDTAAFSRRRRRSSDRDARPAMHSGFPHRGRLNSKNLRQAAEHVRRSSRRGQSRARSQSTQGSLRITRTEEIQRPVREPGFYDADDFSTVPSRRSSISGPVPDEQHFVPPEMLYRPSPTQMLADADTFLYARTLFTARRALHMWRDQAMALREREAQMEEAADLFNKKKRADAAFESLSVTVKARRAERETERFYEHNYQRVARAYQRFTLWRALSHWHGSTLRAIALTNQAREQVLKQRLFNAWFEQTAIQHEKVRRFTLKRGFKTWQKRYHAIKENEDVAETAHATNVIQKSLMACYWEFTERRASQIYDQNLLPKVWMILVDRLLFIKDREEAVALMVNRDIKSKAFHSIANKMFNLQTLEPAADNFRQQKLLAQAFGNVKVRAKLQPLERQLSQRVVRSRAKEIFDVWHVRAEQSVMATKLDRQRILGNAFTAWNDNLRCSALRARIDKRVMLEALRKLLLEARTALFIRVREARTKERILRQWSGMVKDQNARLARTERMFITYQDTRSKRKTLSHLRNVLEGRKDREAQALALYEPRLLKKTWPKLVERHKHLQQLEQWGSDAQFYTVATHALKRWKESTHQAHKIRRREAYVTIRRRTKLSMARRAFERWRGKALTVEFMERQAQELQENAILGIATRQLDQWHDRAASVAEMAVTANNFRERKLATRVLDVWVAKLQTIARDEEKAAAFLEVHVATEASGCLKKLNWRLFQVQRQQQSGYALAERNFEKHVKIILRHWSERMHQGRQDLEIEPAPIFDDGENQQIALDQQHEEMSDLTGEREPENEADVARNERWTPFDSSALDVGDLKLNLNFDPNVLNRPVLQPRPPARSFSPERPNPFAMTIRNPDAAFAPPVASTPVPAYLRSPSKRSTVRAAKARERLAALSLNATDSHRPPHPLSQNIVTAAPVAVPPVTTSFSSSAAAHSSTAAGGAPSYSASTFALNTNTGSTTPMAAPTGFGNTFGGGTRAPGTAPPAIMTKAAAPGVVADEKNDRDNDDATAFVVPNDDGSGGGNAGRATPRRNFGASTMLAATPGRAAAGKTAITPFARKLTAQGYSTGKSSGGGGGGGADSVRGRARAAYGGVGLGLASSGMRFGGFEDIREDESPRVVEGEEEEGAGRGSRESSP</sequence>
<feature type="compositionally biased region" description="Polar residues" evidence="1">
    <location>
        <begin position="317"/>
        <end position="326"/>
    </location>
</feature>
<dbReference type="Pfam" id="PF08457">
    <property type="entry name" value="Sfi1"/>
    <property type="match status" value="1"/>
</dbReference>
<organism evidence="3 4">
    <name type="scientific">Lasiodiplodia theobromae</name>
    <dbReference type="NCBI Taxonomy" id="45133"/>
    <lineage>
        <taxon>Eukaryota</taxon>
        <taxon>Fungi</taxon>
        <taxon>Dikarya</taxon>
        <taxon>Ascomycota</taxon>
        <taxon>Pezizomycotina</taxon>
        <taxon>Dothideomycetes</taxon>
        <taxon>Dothideomycetes incertae sedis</taxon>
        <taxon>Botryosphaeriales</taxon>
        <taxon>Botryosphaeriaceae</taxon>
        <taxon>Lasiodiplodia</taxon>
    </lineage>
</organism>
<feature type="region of interest" description="Disordered" evidence="1">
    <location>
        <begin position="1335"/>
        <end position="1364"/>
    </location>
</feature>
<evidence type="ECO:0000256" key="1">
    <source>
        <dbReference type="SAM" id="MobiDB-lite"/>
    </source>
</evidence>
<feature type="region of interest" description="Disordered" evidence="1">
    <location>
        <begin position="1239"/>
        <end position="1259"/>
    </location>
</feature>
<dbReference type="OrthoDB" id="5215300at2759"/>
<feature type="compositionally biased region" description="Acidic residues" evidence="1">
    <location>
        <begin position="145"/>
        <end position="160"/>
    </location>
</feature>
<dbReference type="InterPro" id="IPR013665">
    <property type="entry name" value="Sfi1_dom"/>
</dbReference>
<feature type="region of interest" description="Disordered" evidence="1">
    <location>
        <begin position="145"/>
        <end position="337"/>
    </location>
</feature>
<comment type="caution">
    <text evidence="3">The sequence shown here is derived from an EMBL/GenBank/DDBJ whole genome shotgun (WGS) entry which is preliminary data.</text>
</comment>
<proteinExistence type="predicted"/>
<feature type="region of interest" description="Disordered" evidence="1">
    <location>
        <begin position="1007"/>
        <end position="1026"/>
    </location>
</feature>
<evidence type="ECO:0000313" key="4">
    <source>
        <dbReference type="Proteomes" id="UP000325902"/>
    </source>
</evidence>
<reference evidence="3 4" key="1">
    <citation type="journal article" date="2019" name="Sci. Rep.">
        <title>A multi-omics analysis of the grapevine pathogen Lasiodiplodia theobromae reveals that temperature affects the expression of virulence- and pathogenicity-related genes.</title>
        <authorList>
            <person name="Felix C."/>
            <person name="Meneses R."/>
            <person name="Goncalves M.F.M."/>
            <person name="Tilleman L."/>
            <person name="Duarte A.S."/>
            <person name="Jorrin-Novo J.V."/>
            <person name="Van de Peer Y."/>
            <person name="Deforce D."/>
            <person name="Van Nieuwerburgh F."/>
            <person name="Esteves A.C."/>
            <person name="Alves A."/>
        </authorList>
    </citation>
    <scope>NUCLEOTIDE SEQUENCE [LARGE SCALE GENOMIC DNA]</scope>
    <source>
        <strain evidence="3 4">LA-SOL3</strain>
    </source>
</reference>
<name>A0A5N5DM28_9PEZI</name>
<feature type="region of interest" description="Disordered" evidence="1">
    <location>
        <begin position="1"/>
        <end position="27"/>
    </location>
</feature>
<keyword evidence="4" id="KW-1185">Reference proteome</keyword>
<dbReference type="Proteomes" id="UP000325902">
    <property type="component" value="Unassembled WGS sequence"/>
</dbReference>